<dbReference type="RefSeq" id="WP_254099739.1">
    <property type="nucleotide sequence ID" value="NZ_JANATA010000007.1"/>
</dbReference>
<keyword evidence="4" id="KW-1185">Reference proteome</keyword>
<dbReference type="Gene3D" id="1.20.141.10">
    <property type="entry name" value="Chitosanase, subunit A, domain 1"/>
    <property type="match status" value="1"/>
</dbReference>
<feature type="domain" description="TtsA-like Glycoside hydrolase family 108" evidence="1">
    <location>
        <begin position="8"/>
        <end position="100"/>
    </location>
</feature>
<evidence type="ECO:0000259" key="2">
    <source>
        <dbReference type="Pfam" id="PF09374"/>
    </source>
</evidence>
<dbReference type="Proteomes" id="UP001165413">
    <property type="component" value="Unassembled WGS sequence"/>
</dbReference>
<proteinExistence type="predicted"/>
<protein>
    <recommendedName>
        <fullName evidence="5">Secretion activating protein</fullName>
    </recommendedName>
</protein>
<dbReference type="CDD" id="cd13926">
    <property type="entry name" value="N-acetylmuramidase_GH108"/>
    <property type="match status" value="1"/>
</dbReference>
<dbReference type="AlphaFoldDB" id="A0AA41X2R6"/>
<feature type="domain" description="Peptidoglycan binding" evidence="2">
    <location>
        <begin position="103"/>
        <end position="178"/>
    </location>
</feature>
<evidence type="ECO:0000313" key="3">
    <source>
        <dbReference type="EMBL" id="MCP3428451.1"/>
    </source>
</evidence>
<dbReference type="Pfam" id="PF05838">
    <property type="entry name" value="Glyco_hydro_108"/>
    <property type="match status" value="1"/>
</dbReference>
<sequence>MVFTQILEKTLAFEGGWSNHPHDKGGATQYGVTQSTLDAYLAQEHQSGSNTDENFPQHVSELTEENAAHIYKEIFFNKPQIALLPDALQPVIFDMAVNHGAKRAIKILQHVLNASNLVSIEADGICGPTTARAAHRCYHNIGILLVDAICDERIHFYQRIIAHDHTQQVFQRGWQRRANAFRLTQGNPYEVAS</sequence>
<dbReference type="Pfam" id="PF09374">
    <property type="entry name" value="PG_binding_3"/>
    <property type="match status" value="1"/>
</dbReference>
<organism evidence="3 4">
    <name type="scientific">Opacimonas viscosa</name>
    <dbReference type="NCBI Taxonomy" id="2961944"/>
    <lineage>
        <taxon>Bacteria</taxon>
        <taxon>Pseudomonadati</taxon>
        <taxon>Pseudomonadota</taxon>
        <taxon>Gammaproteobacteria</taxon>
        <taxon>Alteromonadales</taxon>
        <taxon>Alteromonadaceae</taxon>
        <taxon>Opacimonas</taxon>
    </lineage>
</organism>
<dbReference type="InterPro" id="IPR008565">
    <property type="entry name" value="TtsA-like_GH18_dom"/>
</dbReference>
<gene>
    <name evidence="3" type="ORF">NLF92_05775</name>
</gene>
<comment type="caution">
    <text evidence="3">The sequence shown here is derived from an EMBL/GenBank/DDBJ whole genome shotgun (WGS) entry which is preliminary data.</text>
</comment>
<evidence type="ECO:0008006" key="5">
    <source>
        <dbReference type="Google" id="ProtNLM"/>
    </source>
</evidence>
<accession>A0AA41X2R6</accession>
<dbReference type="InterPro" id="IPR018537">
    <property type="entry name" value="Peptidoglycan-bd_3"/>
</dbReference>
<reference evidence="3" key="1">
    <citation type="submission" date="2022-07" db="EMBL/GenBank/DDBJ databases">
        <title>Characterization of the Novel Bacterium Alteromonas immobilis LMIT006 and Alteromonas gregis LMIT007.</title>
        <authorList>
            <person name="Lin X."/>
        </authorList>
    </citation>
    <scope>NUCLEOTIDE SEQUENCE</scope>
    <source>
        <strain evidence="3">LMIT007</strain>
    </source>
</reference>
<evidence type="ECO:0000259" key="1">
    <source>
        <dbReference type="Pfam" id="PF05838"/>
    </source>
</evidence>
<name>A0AA41X2R6_9ALTE</name>
<evidence type="ECO:0000313" key="4">
    <source>
        <dbReference type="Proteomes" id="UP001165413"/>
    </source>
</evidence>
<dbReference type="InterPro" id="IPR023346">
    <property type="entry name" value="Lysozyme-like_dom_sf"/>
</dbReference>
<dbReference type="SUPFAM" id="SSF53955">
    <property type="entry name" value="Lysozyme-like"/>
    <property type="match status" value="1"/>
</dbReference>
<dbReference type="EMBL" id="JANATA010000007">
    <property type="protein sequence ID" value="MCP3428451.1"/>
    <property type="molecule type" value="Genomic_DNA"/>
</dbReference>